<feature type="compositionally biased region" description="Basic and acidic residues" evidence="1">
    <location>
        <begin position="154"/>
        <end position="164"/>
    </location>
</feature>
<dbReference type="AlphaFoldDB" id="A0AAV3YPQ3"/>
<evidence type="ECO:0000256" key="1">
    <source>
        <dbReference type="SAM" id="MobiDB-lite"/>
    </source>
</evidence>
<organism evidence="2 3">
    <name type="scientific">Plakobranchus ocellatus</name>
    <dbReference type="NCBI Taxonomy" id="259542"/>
    <lineage>
        <taxon>Eukaryota</taxon>
        <taxon>Metazoa</taxon>
        <taxon>Spiralia</taxon>
        <taxon>Lophotrochozoa</taxon>
        <taxon>Mollusca</taxon>
        <taxon>Gastropoda</taxon>
        <taxon>Heterobranchia</taxon>
        <taxon>Euthyneura</taxon>
        <taxon>Panpulmonata</taxon>
        <taxon>Sacoglossa</taxon>
        <taxon>Placobranchoidea</taxon>
        <taxon>Plakobranchidae</taxon>
        <taxon>Plakobranchus</taxon>
    </lineage>
</organism>
<name>A0AAV3YPQ3_9GAST</name>
<dbReference type="Proteomes" id="UP000735302">
    <property type="component" value="Unassembled WGS sequence"/>
</dbReference>
<comment type="caution">
    <text evidence="2">The sequence shown here is derived from an EMBL/GenBank/DDBJ whole genome shotgun (WGS) entry which is preliminary data.</text>
</comment>
<keyword evidence="3" id="KW-1185">Reference proteome</keyword>
<proteinExistence type="predicted"/>
<accession>A0AAV3YPQ3</accession>
<feature type="region of interest" description="Disordered" evidence="1">
    <location>
        <begin position="149"/>
        <end position="212"/>
    </location>
</feature>
<sequence>MHRAKISLTRKCFAGLLQTRSIYAGNVVGVLDKRIKRLEEASHQIIQHLIKSADREALLCGDATVNMTDLPDTIFLSAWTILGLSQVLQHNAISVCPPENGPSYEAVRILTTEFGSFQHELPLSILWMGPKKGKGKMWLPNHFLPIAPESSDDAAAHDDEKQTEDGVCGGCDDDVLNDDGNVYEVDAGVDDDHADKDNNEIDNNKRDGEEEETIKVISSQTVLHDGDETETDDETHDSNDLMGMCFEGKPLSRDNFLPVNEVLDLLTGDTLETVHASAFLGKKENVWFLVDNSDNVIRRKGGKKSQYWDDCAAWGNGAKASTPSTLYIRQNELAIHVVKREGKYC</sequence>
<protein>
    <submittedName>
        <fullName evidence="2">Uncharacterized protein</fullName>
    </submittedName>
</protein>
<feature type="compositionally biased region" description="Basic and acidic residues" evidence="1">
    <location>
        <begin position="190"/>
        <end position="208"/>
    </location>
</feature>
<dbReference type="EMBL" id="BLXT01001393">
    <property type="protein sequence ID" value="GFN85260.1"/>
    <property type="molecule type" value="Genomic_DNA"/>
</dbReference>
<reference evidence="2 3" key="1">
    <citation type="journal article" date="2021" name="Elife">
        <title>Chloroplast acquisition without the gene transfer in kleptoplastic sea slugs, Plakobranchus ocellatus.</title>
        <authorList>
            <person name="Maeda T."/>
            <person name="Takahashi S."/>
            <person name="Yoshida T."/>
            <person name="Shimamura S."/>
            <person name="Takaki Y."/>
            <person name="Nagai Y."/>
            <person name="Toyoda A."/>
            <person name="Suzuki Y."/>
            <person name="Arimoto A."/>
            <person name="Ishii H."/>
            <person name="Satoh N."/>
            <person name="Nishiyama T."/>
            <person name="Hasebe M."/>
            <person name="Maruyama T."/>
            <person name="Minagawa J."/>
            <person name="Obokata J."/>
            <person name="Shigenobu S."/>
        </authorList>
    </citation>
    <scope>NUCLEOTIDE SEQUENCE [LARGE SCALE GENOMIC DNA]</scope>
</reference>
<evidence type="ECO:0000313" key="2">
    <source>
        <dbReference type="EMBL" id="GFN85260.1"/>
    </source>
</evidence>
<evidence type="ECO:0000313" key="3">
    <source>
        <dbReference type="Proteomes" id="UP000735302"/>
    </source>
</evidence>
<gene>
    <name evidence="2" type="ORF">PoB_001176600</name>
</gene>